<evidence type="ECO:0000256" key="3">
    <source>
        <dbReference type="ARBA" id="ARBA00022475"/>
    </source>
</evidence>
<evidence type="ECO:0000256" key="5">
    <source>
        <dbReference type="ARBA" id="ARBA00022927"/>
    </source>
</evidence>
<accession>A0A2H9T162</accession>
<evidence type="ECO:0000259" key="12">
    <source>
        <dbReference type="Pfam" id="PF22599"/>
    </source>
</evidence>
<protein>
    <recommendedName>
        <fullName evidence="9">Protein translocase subunit SecD</fullName>
    </recommendedName>
</protein>
<comment type="caution">
    <text evidence="13">The sequence shown here is derived from an EMBL/GenBank/DDBJ whole genome shotgun (WGS) entry which is preliminary data.</text>
</comment>
<evidence type="ECO:0000313" key="13">
    <source>
        <dbReference type="EMBL" id="PJE69470.1"/>
    </source>
</evidence>
<dbReference type="InterPro" id="IPR005791">
    <property type="entry name" value="SecD"/>
</dbReference>
<dbReference type="GO" id="GO:0043952">
    <property type="term" value="P:protein transport by the Sec complex"/>
    <property type="evidence" value="ECO:0007669"/>
    <property type="project" value="UniProtKB-UniRule"/>
</dbReference>
<reference evidence="14" key="1">
    <citation type="submission" date="2017-09" db="EMBL/GenBank/DDBJ databases">
        <title>Depth-based differentiation of microbial function through sediment-hosted aquifers and enrichment of novel symbionts in the deep terrestrial subsurface.</title>
        <authorList>
            <person name="Probst A.J."/>
            <person name="Ladd B."/>
            <person name="Jarett J.K."/>
            <person name="Geller-Mcgrath D.E."/>
            <person name="Sieber C.M.K."/>
            <person name="Emerson J.B."/>
            <person name="Anantharaman K."/>
            <person name="Thomas B.C."/>
            <person name="Malmstrom R."/>
            <person name="Stieglmeier M."/>
            <person name="Klingl A."/>
            <person name="Woyke T."/>
            <person name="Ryan C.M."/>
            <person name="Banfield J.F."/>
        </authorList>
    </citation>
    <scope>NUCLEOTIDE SEQUENCE [LARGE SCALE GENOMIC DNA]</scope>
</reference>
<comment type="function">
    <text evidence="9">Part of the Sec protein translocase complex. Interacts with the SecYEG preprotein conducting channel. SecDF uses the proton motive force (PMF) to complete protein translocation after the ATP-dependent function of SecA.</text>
</comment>
<dbReference type="Pfam" id="PF22599">
    <property type="entry name" value="SecDF_P1_head"/>
    <property type="match status" value="1"/>
</dbReference>
<dbReference type="Gene3D" id="1.20.1640.10">
    <property type="entry name" value="Multidrug efflux transporter AcrB transmembrane domain"/>
    <property type="match status" value="1"/>
</dbReference>
<evidence type="ECO:0000256" key="6">
    <source>
        <dbReference type="ARBA" id="ARBA00022989"/>
    </source>
</evidence>
<dbReference type="SUPFAM" id="SSF82866">
    <property type="entry name" value="Multidrug efflux transporter AcrB transmembrane domain"/>
    <property type="match status" value="1"/>
</dbReference>
<dbReference type="GO" id="GO:0015450">
    <property type="term" value="F:protein-transporting ATPase activity"/>
    <property type="evidence" value="ECO:0007669"/>
    <property type="project" value="InterPro"/>
</dbReference>
<dbReference type="InterPro" id="IPR001036">
    <property type="entry name" value="Acrflvin-R"/>
</dbReference>
<dbReference type="PANTHER" id="PTHR30081:SF1">
    <property type="entry name" value="PROTEIN TRANSLOCASE SUBUNIT SECD"/>
    <property type="match status" value="1"/>
</dbReference>
<dbReference type="Proteomes" id="UP000236946">
    <property type="component" value="Unassembled WGS sequence"/>
</dbReference>
<comment type="subunit">
    <text evidence="9">Forms a complex with SecF. Part of the essential Sec protein translocation apparatus which comprises SecA, SecYEG and auxiliary proteins SecDF. Other proteins may also be involved.</text>
</comment>
<comment type="similarity">
    <text evidence="9">Belongs to the SecD/SecF family. SecD subfamily.</text>
</comment>
<dbReference type="Gene3D" id="3.30.70.3400">
    <property type="match status" value="1"/>
</dbReference>
<dbReference type="EMBL" id="PFEN01000034">
    <property type="protein sequence ID" value="PJE69470.1"/>
    <property type="molecule type" value="Genomic_DNA"/>
</dbReference>
<dbReference type="GO" id="GO:0005886">
    <property type="term" value="C:plasma membrane"/>
    <property type="evidence" value="ECO:0007669"/>
    <property type="project" value="UniProtKB-SubCell"/>
</dbReference>
<feature type="domain" description="Protein export membrane protein SecD/SecF C-terminal" evidence="10">
    <location>
        <begin position="276"/>
        <end position="444"/>
    </location>
</feature>
<keyword evidence="3 9" id="KW-1003">Cell membrane</keyword>
<organism evidence="13 14">
    <name type="scientific">Candidatus Staskawiczbacteria bacterium CG10_big_fil_rev_8_21_14_0_10_38_10</name>
    <dbReference type="NCBI Taxonomy" id="1974891"/>
    <lineage>
        <taxon>Bacteria</taxon>
        <taxon>Candidatus Staskawicziibacteriota</taxon>
    </lineage>
</organism>
<dbReference type="HAMAP" id="MF_01463_B">
    <property type="entry name" value="SecD_B"/>
    <property type="match status" value="1"/>
</dbReference>
<dbReference type="Pfam" id="PF02355">
    <property type="entry name" value="SecD_SecF_C"/>
    <property type="match status" value="1"/>
</dbReference>
<evidence type="ECO:0000259" key="11">
    <source>
        <dbReference type="Pfam" id="PF21760"/>
    </source>
</evidence>
<proteinExistence type="inferred from homology"/>
<feature type="transmembrane region" description="Helical" evidence="9">
    <location>
        <begin position="296"/>
        <end position="312"/>
    </location>
</feature>
<dbReference type="Gene3D" id="3.30.1360.200">
    <property type="match status" value="1"/>
</dbReference>
<evidence type="ECO:0000256" key="7">
    <source>
        <dbReference type="ARBA" id="ARBA00023010"/>
    </source>
</evidence>
<dbReference type="GO" id="GO:0006605">
    <property type="term" value="P:protein targeting"/>
    <property type="evidence" value="ECO:0007669"/>
    <property type="project" value="UniProtKB-UniRule"/>
</dbReference>
<feature type="transmembrane region" description="Helical" evidence="9">
    <location>
        <begin position="343"/>
        <end position="365"/>
    </location>
</feature>
<evidence type="ECO:0000256" key="1">
    <source>
        <dbReference type="ARBA" id="ARBA00004651"/>
    </source>
</evidence>
<feature type="transmembrane region" description="Helical" evidence="9">
    <location>
        <begin position="317"/>
        <end position="337"/>
    </location>
</feature>
<evidence type="ECO:0000256" key="2">
    <source>
        <dbReference type="ARBA" id="ARBA00022448"/>
    </source>
</evidence>
<keyword evidence="7 9" id="KW-0811">Translocation</keyword>
<evidence type="ECO:0000259" key="10">
    <source>
        <dbReference type="Pfam" id="PF02355"/>
    </source>
</evidence>
<dbReference type="InterPro" id="IPR054384">
    <property type="entry name" value="SecDF_P1_head"/>
</dbReference>
<comment type="subcellular location">
    <subcellularLocation>
        <location evidence="1 9">Cell membrane</location>
        <topology evidence="1 9">Multi-pass membrane protein</topology>
    </subcellularLocation>
</comment>
<keyword evidence="2 9" id="KW-0813">Transport</keyword>
<keyword evidence="5 9" id="KW-0653">Protein transport</keyword>
<keyword evidence="4 9" id="KW-0812">Transmembrane</keyword>
<evidence type="ECO:0000313" key="14">
    <source>
        <dbReference type="Proteomes" id="UP000236946"/>
    </source>
</evidence>
<sequence>MSKKRVYLIVVFIFILAFFAGNLVYPKLLNISQIPEVPFKLGLDLQGGTHLIYDADLTNLTTEDVSSQMQGLRDVIERRVNLFGVQEPVVQVQEAGGKQRLIVELAGVKDPAEAIKMIGETPYLEFKEQKGNYGEILNNNQAILESEEPDFSKIEEPFQTTSLTGKYLESAELGFDQTTYKPEIQLQFNSDGAKLFEEITARNIGKPIAIFLDGLSIIDTDGDEEITFNDLYAPIVKEKITGGKAVITGEMNIDKAKEIVRRLNSGALPVKIGTPISQKTVGPILGQISLEESLEAGMYGFLLIVLFMIIFYRIPGLLASLALIIYIALILSLFKLIPVTLTLAGIAGFLLSMGMAVDANILMFSRMKEELKIGKSYLLSIEDGLKRAWPSIRDGNLTTILVGLILFGFGTSFVKGFALTLVVGNLVGMFSAIVITNNFLKLFSKDKSQRWLWLWR</sequence>
<feature type="domain" description="Protein translocase subunit SecDF P1" evidence="11">
    <location>
        <begin position="70"/>
        <end position="130"/>
    </location>
</feature>
<dbReference type="PRINTS" id="PR00702">
    <property type="entry name" value="ACRIFLAVINRP"/>
</dbReference>
<evidence type="ECO:0000256" key="8">
    <source>
        <dbReference type="ARBA" id="ARBA00023136"/>
    </source>
</evidence>
<dbReference type="NCBIfam" id="TIGR00916">
    <property type="entry name" value="2A0604s01"/>
    <property type="match status" value="1"/>
</dbReference>
<dbReference type="AlphaFoldDB" id="A0A2H9T162"/>
<feature type="domain" description="SecDF P1 head subdomain" evidence="12">
    <location>
        <begin position="160"/>
        <end position="270"/>
    </location>
</feature>
<keyword evidence="6 9" id="KW-1133">Transmembrane helix</keyword>
<dbReference type="InterPro" id="IPR055344">
    <property type="entry name" value="SecD_SecF_C_bact"/>
</dbReference>
<evidence type="ECO:0000256" key="9">
    <source>
        <dbReference type="HAMAP-Rule" id="MF_01463"/>
    </source>
</evidence>
<gene>
    <name evidence="9 13" type="primary">secD</name>
    <name evidence="13" type="ORF">COU98_01875</name>
</gene>
<dbReference type="Pfam" id="PF21760">
    <property type="entry name" value="SecD_1st"/>
    <property type="match status" value="1"/>
</dbReference>
<feature type="transmembrane region" description="Helical" evidence="9">
    <location>
        <begin position="419"/>
        <end position="440"/>
    </location>
</feature>
<dbReference type="InterPro" id="IPR048631">
    <property type="entry name" value="SecD_1st"/>
</dbReference>
<dbReference type="PANTHER" id="PTHR30081">
    <property type="entry name" value="PROTEIN-EXPORT MEMBRANE PROTEIN SEC"/>
    <property type="match status" value="1"/>
</dbReference>
<evidence type="ECO:0000256" key="4">
    <source>
        <dbReference type="ARBA" id="ARBA00022692"/>
    </source>
</evidence>
<dbReference type="GO" id="GO:0065002">
    <property type="term" value="P:intracellular protein transmembrane transport"/>
    <property type="evidence" value="ECO:0007669"/>
    <property type="project" value="UniProtKB-UniRule"/>
</dbReference>
<feature type="transmembrane region" description="Helical" evidence="9">
    <location>
        <begin position="395"/>
        <end position="413"/>
    </location>
</feature>
<dbReference type="InterPro" id="IPR022813">
    <property type="entry name" value="SecD/SecF_arch_bac"/>
</dbReference>
<feature type="transmembrane region" description="Helical" evidence="9">
    <location>
        <begin position="7"/>
        <end position="25"/>
    </location>
</feature>
<keyword evidence="8 9" id="KW-0472">Membrane</keyword>
<name>A0A2H9T162_9BACT</name>
<dbReference type="InterPro" id="IPR048634">
    <property type="entry name" value="SecD_SecF_C"/>
</dbReference>
<dbReference type="NCBIfam" id="TIGR01129">
    <property type="entry name" value="secD"/>
    <property type="match status" value="1"/>
</dbReference>